<keyword evidence="1" id="KW-0812">Transmembrane</keyword>
<accession>A0AAW3ETF5</accession>
<dbReference type="Proteomes" id="UP000029590">
    <property type="component" value="Unassembled WGS sequence"/>
</dbReference>
<dbReference type="KEGG" id="bgo:BM43_2746"/>
<evidence type="ECO:0000256" key="1">
    <source>
        <dbReference type="SAM" id="Phobius"/>
    </source>
</evidence>
<sequence>MVWLWIATGFSLLGIGAVVLFAMRVDPLSGRVSGRYRKR</sequence>
<keyword evidence="1" id="KW-0472">Membrane</keyword>
<proteinExistence type="predicted"/>
<reference evidence="2 3" key="1">
    <citation type="submission" date="2014-04" db="EMBL/GenBank/DDBJ databases">
        <authorList>
            <person name="Bishop-Lilly K.A."/>
            <person name="Broomall S.M."/>
            <person name="Chain P.S."/>
            <person name="Chertkov O."/>
            <person name="Coyne S.R."/>
            <person name="Daligault H.E."/>
            <person name="Davenport K.W."/>
            <person name="Erkkila T."/>
            <person name="Frey K.G."/>
            <person name="Gibbons H.S."/>
            <person name="Gu W."/>
            <person name="Jaissle J."/>
            <person name="Johnson S.L."/>
            <person name="Koroleva G.I."/>
            <person name="Ladner J.T."/>
            <person name="Lo C.-C."/>
            <person name="Minogue T.D."/>
            <person name="Munk C."/>
            <person name="Palacios G.F."/>
            <person name="Redden C.L."/>
            <person name="Rosenzweig C.N."/>
            <person name="Scholz M.B."/>
            <person name="Teshima H."/>
            <person name="Xu Y."/>
        </authorList>
    </citation>
    <scope>NUCLEOTIDE SEQUENCE [LARGE SCALE GENOMIC DNA]</scope>
    <source>
        <strain evidence="3">gladioli</strain>
    </source>
</reference>
<dbReference type="AlphaFoldDB" id="A0AAW3ETF5"/>
<keyword evidence="1" id="KW-1133">Transmembrane helix</keyword>
<evidence type="ECO:0000313" key="2">
    <source>
        <dbReference type="EMBL" id="KGC09905.1"/>
    </source>
</evidence>
<protein>
    <submittedName>
        <fullName evidence="2">Membrane protein</fullName>
    </submittedName>
</protein>
<dbReference type="EMBL" id="JPGG01000018">
    <property type="protein sequence ID" value="KGC09905.1"/>
    <property type="molecule type" value="Genomic_DNA"/>
</dbReference>
<organism evidence="2 3">
    <name type="scientific">Burkholderia gladioli</name>
    <name type="common">Pseudomonas marginata</name>
    <name type="synonym">Phytomonas marginata</name>
    <dbReference type="NCBI Taxonomy" id="28095"/>
    <lineage>
        <taxon>Bacteria</taxon>
        <taxon>Pseudomonadati</taxon>
        <taxon>Pseudomonadota</taxon>
        <taxon>Betaproteobacteria</taxon>
        <taxon>Burkholderiales</taxon>
        <taxon>Burkholderiaceae</taxon>
        <taxon>Burkholderia</taxon>
    </lineage>
</organism>
<comment type="caution">
    <text evidence="2">The sequence shown here is derived from an EMBL/GenBank/DDBJ whole genome shotgun (WGS) entry which is preliminary data.</text>
</comment>
<gene>
    <name evidence="2" type="ORF">DM48_6151</name>
</gene>
<evidence type="ECO:0000313" key="3">
    <source>
        <dbReference type="Proteomes" id="UP000029590"/>
    </source>
</evidence>
<feature type="transmembrane region" description="Helical" evidence="1">
    <location>
        <begin position="6"/>
        <end position="25"/>
    </location>
</feature>
<name>A0AAW3ETF5_BURGA</name>